<comment type="subunit">
    <text evidence="3">Monomer.</text>
</comment>
<keyword evidence="6" id="KW-0479">Metal-binding</keyword>
<keyword evidence="13" id="KW-1185">Reference proteome</keyword>
<evidence type="ECO:0000313" key="12">
    <source>
        <dbReference type="EMBL" id="MDT8333351.1"/>
    </source>
</evidence>
<dbReference type="InterPro" id="IPR032466">
    <property type="entry name" value="Metal_Hydrolase"/>
</dbReference>
<evidence type="ECO:0000256" key="7">
    <source>
        <dbReference type="ARBA" id="ARBA00022793"/>
    </source>
</evidence>
<dbReference type="RefSeq" id="WP_314284692.1">
    <property type="nucleotide sequence ID" value="NZ_JAVVDO010000051.1"/>
</dbReference>
<dbReference type="EC" id="4.1.1.45" evidence="4"/>
<dbReference type="Pfam" id="PF04909">
    <property type="entry name" value="Amidohydro_2"/>
    <property type="match status" value="1"/>
</dbReference>
<dbReference type="InterPro" id="IPR006680">
    <property type="entry name" value="Amidohydro-rel"/>
</dbReference>
<evidence type="ECO:0000256" key="8">
    <source>
        <dbReference type="ARBA" id="ARBA00022833"/>
    </source>
</evidence>
<evidence type="ECO:0000256" key="3">
    <source>
        <dbReference type="ARBA" id="ARBA00011245"/>
    </source>
</evidence>
<dbReference type="SUPFAM" id="SSF51556">
    <property type="entry name" value="Metallo-dependent hydrolases"/>
    <property type="match status" value="1"/>
</dbReference>
<comment type="similarity">
    <text evidence="2">Belongs to the metallo-dependent hydrolases superfamily. ACMSD family.</text>
</comment>
<dbReference type="PANTHER" id="PTHR21240">
    <property type="entry name" value="2-AMINO-3-CARBOXYLMUCONATE-6-SEMIALDEHYDE DECARBOXYLASE"/>
    <property type="match status" value="1"/>
</dbReference>
<dbReference type="InterPro" id="IPR032465">
    <property type="entry name" value="ACMSD"/>
</dbReference>
<comment type="caution">
    <text evidence="12">The sequence shown here is derived from an EMBL/GenBank/DDBJ whole genome shotgun (WGS) entry which is preliminary data.</text>
</comment>
<evidence type="ECO:0000256" key="10">
    <source>
        <dbReference type="ARBA" id="ARBA00031120"/>
    </source>
</evidence>
<sequence length="337" mass="36821">MFMPLPAPPAGPIDLHSHVVPGGFPARSDAPRGWPAMVPAGDAQRHVMIDGRAYRTVSEHCWNVQARLSVLDEQGIAAQVVCPMPELFSYWMPSEAADDLLRFINDDIARMVNEAKGRLVGFGALPLQHMDRALTELHRLKTAGFAGVEIGSNVNGTVVADTIFEPFFAEAEALDMPVLVHPVRPVGMERVIGPRNLEQALGYPSEIGLAGAAFITAGLLARHPRLRLCLSHGGGTLATLLPRLEQAWRTFPALRESMPESPGSMARRLYLDTLVFDEPLLRHLIEVFGTERLMLGTDAPFAFRDDDPAGRICRIFPAGGERDRILAGTARHFLGMA</sequence>
<feature type="domain" description="Amidohydrolase-related" evidence="11">
    <location>
        <begin position="13"/>
        <end position="335"/>
    </location>
</feature>
<keyword evidence="9" id="KW-0456">Lyase</keyword>
<keyword evidence="8" id="KW-0862">Zinc</keyword>
<evidence type="ECO:0000313" key="13">
    <source>
        <dbReference type="Proteomes" id="UP001258945"/>
    </source>
</evidence>
<gene>
    <name evidence="12" type="ORF">RQ831_20070</name>
</gene>
<evidence type="ECO:0000256" key="6">
    <source>
        <dbReference type="ARBA" id="ARBA00022723"/>
    </source>
</evidence>
<evidence type="ECO:0000256" key="1">
    <source>
        <dbReference type="ARBA" id="ARBA00005079"/>
    </source>
</evidence>
<dbReference type="Proteomes" id="UP001258945">
    <property type="component" value="Unassembled WGS sequence"/>
</dbReference>
<dbReference type="EMBL" id="JAVVDO010000051">
    <property type="protein sequence ID" value="MDT8333351.1"/>
    <property type="molecule type" value="Genomic_DNA"/>
</dbReference>
<protein>
    <recommendedName>
        <fullName evidence="5">2-amino-3-carboxymuconate-6-semialdehyde decarboxylase</fullName>
        <ecNumber evidence="4">4.1.1.45</ecNumber>
    </recommendedName>
    <alternativeName>
        <fullName evidence="10">Picolinate carboxylase</fullName>
    </alternativeName>
</protein>
<keyword evidence="7" id="KW-0210">Decarboxylase</keyword>
<organism evidence="12 13">
    <name type="scientific">Roseomonas gilardii</name>
    <dbReference type="NCBI Taxonomy" id="257708"/>
    <lineage>
        <taxon>Bacteria</taxon>
        <taxon>Pseudomonadati</taxon>
        <taxon>Pseudomonadota</taxon>
        <taxon>Alphaproteobacteria</taxon>
        <taxon>Acetobacterales</taxon>
        <taxon>Roseomonadaceae</taxon>
        <taxon>Roseomonas</taxon>
    </lineage>
</organism>
<evidence type="ECO:0000256" key="9">
    <source>
        <dbReference type="ARBA" id="ARBA00023239"/>
    </source>
</evidence>
<dbReference type="Gene3D" id="3.20.20.140">
    <property type="entry name" value="Metal-dependent hydrolases"/>
    <property type="match status" value="1"/>
</dbReference>
<dbReference type="PANTHER" id="PTHR21240:SF27">
    <property type="entry name" value="2-AMINO-3-CARBOXYMUCONATE-6-SEMIALDEHYDE DECARBOXYLASE"/>
    <property type="match status" value="1"/>
</dbReference>
<evidence type="ECO:0000259" key="11">
    <source>
        <dbReference type="Pfam" id="PF04909"/>
    </source>
</evidence>
<proteinExistence type="inferred from homology"/>
<name>A0ABU3MK16_9PROT</name>
<reference evidence="12 13" key="1">
    <citation type="journal article" date="2019" name="Microb. Pathog.">
        <title>Comparison of VITEK 2, MALDI-TOF MS, 16S rRNA gene sequencing, and whole-genome sequencing for identification of Roseomonas mucosa.</title>
        <authorList>
            <person name="Rudolph W.W."/>
            <person name="Gunzer F."/>
            <person name="Trauth M."/>
            <person name="Bunk B."/>
            <person name="Bigge R."/>
            <person name="Schrottner P."/>
        </authorList>
    </citation>
    <scope>NUCLEOTIDE SEQUENCE [LARGE SCALE GENOMIC DNA]</scope>
    <source>
        <strain evidence="12 13">DSM 103800</strain>
    </source>
</reference>
<accession>A0ABU3MK16</accession>
<evidence type="ECO:0000256" key="4">
    <source>
        <dbReference type="ARBA" id="ARBA00012365"/>
    </source>
</evidence>
<comment type="pathway">
    <text evidence="1">Secondary metabolite metabolism; quinolate metabolism.</text>
</comment>
<evidence type="ECO:0000256" key="2">
    <source>
        <dbReference type="ARBA" id="ARBA00005871"/>
    </source>
</evidence>
<evidence type="ECO:0000256" key="5">
    <source>
        <dbReference type="ARBA" id="ARBA00021214"/>
    </source>
</evidence>